<dbReference type="RefSeq" id="WP_140996314.1">
    <property type="nucleotide sequence ID" value="NZ_VDCZ01000001.1"/>
</dbReference>
<evidence type="ECO:0000313" key="1">
    <source>
        <dbReference type="EMBL" id="MVO07923.1"/>
    </source>
</evidence>
<keyword evidence="2" id="KW-1185">Reference proteome</keyword>
<dbReference type="Proteomes" id="UP000431264">
    <property type="component" value="Unassembled WGS sequence"/>
</dbReference>
<evidence type="ECO:0008006" key="3">
    <source>
        <dbReference type="Google" id="ProtNLM"/>
    </source>
</evidence>
<sequence length="122" mass="14674">MKDIATREDLLFLMQQFYDKLLADDEINFFFTKITHTDQHLPHHFEVLATFWEQSLFMKGGYTNNMFQMHKEVHYKHAFTKTHFDIWLHHFYTTIDAHFKGKVAEQMKTNALSMATVMQIKL</sequence>
<comment type="caution">
    <text evidence="1">The sequence shown here is derived from an EMBL/GenBank/DDBJ whole genome shotgun (WGS) entry which is preliminary data.</text>
</comment>
<name>A0A6I4IE29_9FLAO</name>
<evidence type="ECO:0000313" key="2">
    <source>
        <dbReference type="Proteomes" id="UP000431264"/>
    </source>
</evidence>
<protein>
    <recommendedName>
        <fullName evidence="3">Globin</fullName>
    </recommendedName>
</protein>
<reference evidence="2" key="1">
    <citation type="submission" date="2019-05" db="EMBL/GenBank/DDBJ databases">
        <title>Flavobacterium profundi sp. nov., isolated from a deep-sea seamount.</title>
        <authorList>
            <person name="Zhang D.-C."/>
        </authorList>
    </citation>
    <scope>NUCLEOTIDE SEQUENCE [LARGE SCALE GENOMIC DNA]</scope>
    <source>
        <strain evidence="2">TP390</strain>
    </source>
</reference>
<dbReference type="SUPFAM" id="SSF46458">
    <property type="entry name" value="Globin-like"/>
    <property type="match status" value="1"/>
</dbReference>
<accession>A0A6I4IE29</accession>
<dbReference type="CDD" id="cd08916">
    <property type="entry name" value="TrHb3_P"/>
    <property type="match status" value="1"/>
</dbReference>
<dbReference type="GO" id="GO:0020037">
    <property type="term" value="F:heme binding"/>
    <property type="evidence" value="ECO:0007669"/>
    <property type="project" value="InterPro"/>
</dbReference>
<gene>
    <name evidence="1" type="ORF">GOQ30_01935</name>
</gene>
<organism evidence="1 2">
    <name type="scientific">Flavobacterium profundi</name>
    <dbReference type="NCBI Taxonomy" id="1774945"/>
    <lineage>
        <taxon>Bacteria</taxon>
        <taxon>Pseudomonadati</taxon>
        <taxon>Bacteroidota</taxon>
        <taxon>Flavobacteriia</taxon>
        <taxon>Flavobacteriales</taxon>
        <taxon>Flavobacteriaceae</taxon>
        <taxon>Flavobacterium</taxon>
    </lineage>
</organism>
<dbReference type="AlphaFoldDB" id="A0A6I4IE29"/>
<dbReference type="InterPro" id="IPR009050">
    <property type="entry name" value="Globin-like_sf"/>
</dbReference>
<dbReference type="Gene3D" id="1.10.490.10">
    <property type="entry name" value="Globins"/>
    <property type="match status" value="1"/>
</dbReference>
<dbReference type="InterPro" id="IPR012292">
    <property type="entry name" value="Globin/Proto"/>
</dbReference>
<dbReference type="EMBL" id="WQLW01000001">
    <property type="protein sequence ID" value="MVO07923.1"/>
    <property type="molecule type" value="Genomic_DNA"/>
</dbReference>
<dbReference type="OrthoDB" id="25954at2"/>
<dbReference type="GO" id="GO:0019825">
    <property type="term" value="F:oxygen binding"/>
    <property type="evidence" value="ECO:0007669"/>
    <property type="project" value="InterPro"/>
</dbReference>
<proteinExistence type="predicted"/>